<dbReference type="InterPro" id="IPR000160">
    <property type="entry name" value="GGDEF_dom"/>
</dbReference>
<evidence type="ECO:0000259" key="3">
    <source>
        <dbReference type="PROSITE" id="PS50887"/>
    </source>
</evidence>
<evidence type="ECO:0000256" key="1">
    <source>
        <dbReference type="SAM" id="MobiDB-lite"/>
    </source>
</evidence>
<comment type="caution">
    <text evidence="4">The sequence shown here is derived from an EMBL/GenBank/DDBJ whole genome shotgun (WGS) entry which is preliminary data.</text>
</comment>
<dbReference type="InterPro" id="IPR035919">
    <property type="entry name" value="EAL_sf"/>
</dbReference>
<sequence>MRSDRLVCTIRDVTERVELQRRLHDLAYVDQLTGLPNRASLILRTREAVLAGPCALLFLDLDGFKRVNDGGGHAIGDEVLVEVGRRLSASVRDGQVAGRLGGDEFLVIVPDVGSTDVDELAGRLVTLIRMPYETGSGTFVIGVSIGVATREEQLPGTDEPPEHMADELVRHADIAAYEAKRNQDGWRHFRPALLSTAVARFEQDAEMGAALAANRVFLMFQPVVDLLTLQVVSAEALLRWRTTNGSLRGPNSLLEFAARTGQSPALLLRVLDRALAGCTRWPTAVQLSINLTPAQLHQPDLPDSVAAALARHRITPGRLILEITEDTLVRDMERTLAVVAQLRAIGVQVAVDQFGSGSSSLTHLLDLPLDQLKIDRSLIQRVDTSVQAAELVTGILRLAHTWNLPVVAEGIERTGQRNRLLEMSCRFGQGFLFAPALESDELAAMAHQELAPPGRMPTQRAAGSFGPGRQRPPQ</sequence>
<dbReference type="AlphaFoldDB" id="A0A7K1FN21"/>
<dbReference type="RefSeq" id="WP_154769515.1">
    <property type="nucleotide sequence ID" value="NZ_WLYK01000006.1"/>
</dbReference>
<dbReference type="PANTHER" id="PTHR44757">
    <property type="entry name" value="DIGUANYLATE CYCLASE DGCP"/>
    <property type="match status" value="1"/>
</dbReference>
<organism evidence="4 5">
    <name type="scientific">Nakamurella alba</name>
    <dbReference type="NCBI Taxonomy" id="2665158"/>
    <lineage>
        <taxon>Bacteria</taxon>
        <taxon>Bacillati</taxon>
        <taxon>Actinomycetota</taxon>
        <taxon>Actinomycetes</taxon>
        <taxon>Nakamurellales</taxon>
        <taxon>Nakamurellaceae</taxon>
        <taxon>Nakamurella</taxon>
    </lineage>
</organism>
<feature type="domain" description="EAL" evidence="2">
    <location>
        <begin position="200"/>
        <end position="450"/>
    </location>
</feature>
<accession>A0A7K1FN21</accession>
<dbReference type="PANTHER" id="PTHR44757:SF2">
    <property type="entry name" value="BIOFILM ARCHITECTURE MAINTENANCE PROTEIN MBAA"/>
    <property type="match status" value="1"/>
</dbReference>
<dbReference type="CDD" id="cd01948">
    <property type="entry name" value="EAL"/>
    <property type="match status" value="1"/>
</dbReference>
<dbReference type="SMART" id="SM00267">
    <property type="entry name" value="GGDEF"/>
    <property type="match status" value="1"/>
</dbReference>
<feature type="region of interest" description="Disordered" evidence="1">
    <location>
        <begin position="450"/>
        <end position="474"/>
    </location>
</feature>
<dbReference type="PROSITE" id="PS50887">
    <property type="entry name" value="GGDEF"/>
    <property type="match status" value="1"/>
</dbReference>
<dbReference type="CDD" id="cd01949">
    <property type="entry name" value="GGDEF"/>
    <property type="match status" value="1"/>
</dbReference>
<dbReference type="SUPFAM" id="SSF55073">
    <property type="entry name" value="Nucleotide cyclase"/>
    <property type="match status" value="1"/>
</dbReference>
<dbReference type="PROSITE" id="PS50883">
    <property type="entry name" value="EAL"/>
    <property type="match status" value="1"/>
</dbReference>
<dbReference type="InterPro" id="IPR043128">
    <property type="entry name" value="Rev_trsase/Diguanyl_cyclase"/>
</dbReference>
<evidence type="ECO:0000259" key="2">
    <source>
        <dbReference type="PROSITE" id="PS50883"/>
    </source>
</evidence>
<evidence type="ECO:0000313" key="5">
    <source>
        <dbReference type="Proteomes" id="UP000460221"/>
    </source>
</evidence>
<dbReference type="Gene3D" id="3.30.70.270">
    <property type="match status" value="1"/>
</dbReference>
<keyword evidence="5" id="KW-1185">Reference proteome</keyword>
<dbReference type="Gene3D" id="3.20.20.450">
    <property type="entry name" value="EAL domain"/>
    <property type="match status" value="1"/>
</dbReference>
<proteinExistence type="predicted"/>
<evidence type="ECO:0000313" key="4">
    <source>
        <dbReference type="EMBL" id="MTD15528.1"/>
    </source>
</evidence>
<dbReference type="InterPro" id="IPR029787">
    <property type="entry name" value="Nucleotide_cyclase"/>
</dbReference>
<gene>
    <name evidence="4" type="ORF">GIS00_16465</name>
</gene>
<dbReference type="Pfam" id="PF00990">
    <property type="entry name" value="GGDEF"/>
    <property type="match status" value="1"/>
</dbReference>
<dbReference type="EMBL" id="WLYK01000006">
    <property type="protein sequence ID" value="MTD15528.1"/>
    <property type="molecule type" value="Genomic_DNA"/>
</dbReference>
<dbReference type="Proteomes" id="UP000460221">
    <property type="component" value="Unassembled WGS sequence"/>
</dbReference>
<dbReference type="NCBIfam" id="TIGR00254">
    <property type="entry name" value="GGDEF"/>
    <property type="match status" value="1"/>
</dbReference>
<protein>
    <submittedName>
        <fullName evidence="4">EAL domain-containing protein</fullName>
    </submittedName>
</protein>
<name>A0A7K1FN21_9ACTN</name>
<dbReference type="SUPFAM" id="SSF141868">
    <property type="entry name" value="EAL domain-like"/>
    <property type="match status" value="1"/>
</dbReference>
<dbReference type="SMART" id="SM00052">
    <property type="entry name" value="EAL"/>
    <property type="match status" value="1"/>
</dbReference>
<reference evidence="4 5" key="1">
    <citation type="submission" date="2019-11" db="EMBL/GenBank/DDBJ databases">
        <authorList>
            <person name="Jiang L.-Q."/>
        </authorList>
    </citation>
    <scope>NUCLEOTIDE SEQUENCE [LARGE SCALE GENOMIC DNA]</scope>
    <source>
        <strain evidence="4 5">YIM 132087</strain>
    </source>
</reference>
<dbReference type="InterPro" id="IPR052155">
    <property type="entry name" value="Biofilm_reg_signaling"/>
</dbReference>
<dbReference type="InterPro" id="IPR001633">
    <property type="entry name" value="EAL_dom"/>
</dbReference>
<feature type="domain" description="GGDEF" evidence="3">
    <location>
        <begin position="52"/>
        <end position="191"/>
    </location>
</feature>
<dbReference type="Pfam" id="PF00563">
    <property type="entry name" value="EAL"/>
    <property type="match status" value="1"/>
</dbReference>